<proteinExistence type="predicted"/>
<sequence>MDDYSAVLYTAKEVYVYRVPPRTSTAGCRAAEWGDMEKYMWKGRLRIIERSEECEIRLEDSDSGQLFAASPYDVKGLSVEATLDSSRCFVLRVESDAPDGSRRKAYIGIAFRERSESFDFNVALQDWTRRYKAAHAPPQPAASEATPNTSTPSATPSAPAPARQDFSLKDGEMLSIKLPALGKREGSSGGSDPVSRPGFVLPPPPRR</sequence>
<feature type="domain" description="NECAP PHear" evidence="2">
    <location>
        <begin position="5"/>
        <end position="178"/>
    </location>
</feature>
<dbReference type="AlphaFoldDB" id="A0AAF0ET64"/>
<accession>A0AAF0ET64</accession>
<feature type="compositionally biased region" description="Low complexity" evidence="1">
    <location>
        <begin position="141"/>
        <end position="162"/>
    </location>
</feature>
<dbReference type="Proteomes" id="UP001219933">
    <property type="component" value="Chromosome 1"/>
</dbReference>
<dbReference type="GO" id="GO:0030125">
    <property type="term" value="C:clathrin vesicle coat"/>
    <property type="evidence" value="ECO:0007669"/>
    <property type="project" value="TreeGrafter"/>
</dbReference>
<organism evidence="3 4">
    <name type="scientific">Malassezia cuniculi</name>
    <dbReference type="NCBI Taxonomy" id="948313"/>
    <lineage>
        <taxon>Eukaryota</taxon>
        <taxon>Fungi</taxon>
        <taxon>Dikarya</taxon>
        <taxon>Basidiomycota</taxon>
        <taxon>Ustilaginomycotina</taxon>
        <taxon>Malasseziomycetes</taxon>
        <taxon>Malasseziales</taxon>
        <taxon>Malasseziaceae</taxon>
        <taxon>Malassezia</taxon>
    </lineage>
</organism>
<dbReference type="InterPro" id="IPR011993">
    <property type="entry name" value="PH-like_dom_sf"/>
</dbReference>
<dbReference type="Gene3D" id="2.30.29.30">
    <property type="entry name" value="Pleckstrin-homology domain (PH domain)/Phosphotyrosine-binding domain (PTB)"/>
    <property type="match status" value="1"/>
</dbReference>
<dbReference type="GO" id="GO:0006897">
    <property type="term" value="P:endocytosis"/>
    <property type="evidence" value="ECO:0007669"/>
    <property type="project" value="InterPro"/>
</dbReference>
<evidence type="ECO:0000259" key="2">
    <source>
        <dbReference type="Pfam" id="PF07933"/>
    </source>
</evidence>
<name>A0AAF0ET64_9BASI</name>
<dbReference type="Pfam" id="PF07933">
    <property type="entry name" value="DUF1681"/>
    <property type="match status" value="1"/>
</dbReference>
<protein>
    <recommendedName>
        <fullName evidence="2">NECAP PHear domain-containing protein</fullName>
    </recommendedName>
</protein>
<evidence type="ECO:0000256" key="1">
    <source>
        <dbReference type="SAM" id="MobiDB-lite"/>
    </source>
</evidence>
<feature type="region of interest" description="Disordered" evidence="1">
    <location>
        <begin position="133"/>
        <end position="207"/>
    </location>
</feature>
<evidence type="ECO:0000313" key="4">
    <source>
        <dbReference type="Proteomes" id="UP001219933"/>
    </source>
</evidence>
<dbReference type="InterPro" id="IPR012466">
    <property type="entry name" value="NECAP_PHear"/>
</dbReference>
<gene>
    <name evidence="3" type="ORF">MCUN1_000914</name>
</gene>
<dbReference type="PANTHER" id="PTHR12847">
    <property type="entry name" value="ATP-BINDING CASSETTE ABC TRANSPORTER-RELATED"/>
    <property type="match status" value="1"/>
</dbReference>
<reference evidence="3" key="1">
    <citation type="submission" date="2023-03" db="EMBL/GenBank/DDBJ databases">
        <title>Mating type loci evolution in Malassezia.</title>
        <authorList>
            <person name="Coelho M.A."/>
        </authorList>
    </citation>
    <scope>NUCLEOTIDE SEQUENCE</scope>
    <source>
        <strain evidence="3">CBS 11721</strain>
    </source>
</reference>
<dbReference type="PANTHER" id="PTHR12847:SF9">
    <property type="entry name" value="NECAP-LIKE PROTEIN CG9132"/>
    <property type="match status" value="1"/>
</dbReference>
<evidence type="ECO:0000313" key="3">
    <source>
        <dbReference type="EMBL" id="WFD34082.1"/>
    </source>
</evidence>
<keyword evidence="4" id="KW-1185">Reference proteome</keyword>
<dbReference type="EMBL" id="CP119877">
    <property type="protein sequence ID" value="WFD34082.1"/>
    <property type="molecule type" value="Genomic_DNA"/>
</dbReference>
<dbReference type="SUPFAM" id="SSF50729">
    <property type="entry name" value="PH domain-like"/>
    <property type="match status" value="1"/>
</dbReference>
<dbReference type="CDD" id="cd13228">
    <property type="entry name" value="PHear_NECAP"/>
    <property type="match status" value="1"/>
</dbReference>